<reference evidence="2 3" key="1">
    <citation type="submission" date="2024-06" db="EMBL/GenBank/DDBJ databases">
        <title>Genomic Encyclopedia of Type Strains, Phase IV (KMG-IV): sequencing the most valuable type-strain genomes for metagenomic binning, comparative biology and taxonomic classification.</title>
        <authorList>
            <person name="Goeker M."/>
        </authorList>
    </citation>
    <scope>NUCLEOTIDE SEQUENCE [LARGE SCALE GENOMIC DNA]</scope>
    <source>
        <strain evidence="2 3">DSM 15349</strain>
    </source>
</reference>
<evidence type="ECO:0000313" key="2">
    <source>
        <dbReference type="EMBL" id="MET3643494.1"/>
    </source>
</evidence>
<name>A0ABV2JHV7_9STRE</name>
<evidence type="ECO:0000256" key="1">
    <source>
        <dbReference type="SAM" id="Phobius"/>
    </source>
</evidence>
<comment type="caution">
    <text evidence="2">The sequence shown here is derived from an EMBL/GenBank/DDBJ whole genome shotgun (WGS) entry which is preliminary data.</text>
</comment>
<proteinExistence type="predicted"/>
<evidence type="ECO:0000313" key="3">
    <source>
        <dbReference type="Proteomes" id="UP001549055"/>
    </source>
</evidence>
<keyword evidence="1" id="KW-0472">Membrane</keyword>
<protein>
    <recommendedName>
        <fullName evidence="4">DUF3272 family protein</fullName>
    </recommendedName>
</protein>
<dbReference type="InterPro" id="IPR021690">
    <property type="entry name" value="DUF3272"/>
</dbReference>
<evidence type="ECO:0008006" key="4">
    <source>
        <dbReference type="Google" id="ProtNLM"/>
    </source>
</evidence>
<organism evidence="2 3">
    <name type="scientific">Streptococcus gallinaceus</name>
    <dbReference type="NCBI Taxonomy" id="165758"/>
    <lineage>
        <taxon>Bacteria</taxon>
        <taxon>Bacillati</taxon>
        <taxon>Bacillota</taxon>
        <taxon>Bacilli</taxon>
        <taxon>Lactobacillales</taxon>
        <taxon>Streptococcaceae</taxon>
        <taxon>Streptococcus</taxon>
    </lineage>
</organism>
<accession>A0ABV2JHV7</accession>
<gene>
    <name evidence="2" type="ORF">ABID27_000111</name>
</gene>
<dbReference type="EMBL" id="JBEPMK010000001">
    <property type="protein sequence ID" value="MET3643494.1"/>
    <property type="molecule type" value="Genomic_DNA"/>
</dbReference>
<keyword evidence="1" id="KW-1133">Transmembrane helix</keyword>
<keyword evidence="3" id="KW-1185">Reference proteome</keyword>
<keyword evidence="1" id="KW-0812">Transmembrane</keyword>
<dbReference type="Proteomes" id="UP001549055">
    <property type="component" value="Unassembled WGS sequence"/>
</dbReference>
<feature type="transmembrane region" description="Helical" evidence="1">
    <location>
        <begin position="26"/>
        <end position="43"/>
    </location>
</feature>
<dbReference type="Pfam" id="PF11676">
    <property type="entry name" value="DUF3272"/>
    <property type="match status" value="1"/>
</dbReference>
<dbReference type="RefSeq" id="WP_253362483.1">
    <property type="nucleotide sequence ID" value="NZ_JALJXU010000001.1"/>
</dbReference>
<sequence>MRVSQFLFLAIFTALATYWMNAAFLAGDYFWACLYAFFVFRNLRFSYRVTKFIEAVTTRPKKKD</sequence>